<feature type="domain" description="Cyclic nucleotide-binding" evidence="3">
    <location>
        <begin position="962"/>
        <end position="1082"/>
    </location>
</feature>
<dbReference type="Pfam" id="PF00498">
    <property type="entry name" value="FHA"/>
    <property type="match status" value="1"/>
</dbReference>
<sequence length="1095" mass="124142">MFHRVPEKQMHFIRWLLVIGWILLILSLFYDPISPYLTQPTTEWSIFRLNPNLLDPTKCQEVVTVQGKCVDVKPFALGAKIFWGIIVPCGVLIIFVLGHETWRRICPLSFLSQIPRALGKQRQRQITNPRTGAVRYELAKIAKDSWLGRNHLYFQFGFLCIGLCLRILFINADRLFLGSFIILTILSAISVNYLFAGKTWCQYFCPMGPVQMVYNGPRGLLGSEAHQGQKQIVTQSMCRTSDKDGNEKSACVSCQSPCMDIDAERSYWEIFNKPGRRIVQYGYVGLVIGFYLYYFLYSGTLDYYYSGIWSHEENQLATLLNPGFYIFGQPIPIPKLVAVPLTIGTFVAASYFFLSRVEKEYRAYCQRINKPLSKQQAQHNIFAISTFVVFNCYFLFAGRPILKQLPNLIELGFNALVILVSTLWLYRTLNRSAETYSRESLAESLRRQLAKLTVDFSKFLEGRSMADLKPDEVYVLAKVLPSFSKESSFQVYKGLLREELEQGNVEPINSLDELKQIRLELGLKDEEHFNILTELGVENPSLLDPTKRRSRENQLRIESYRQALELQLLDLIEMGVPLRQALQRRDKQIQSLKQEYGITAEEEAQILSQMIDENSAILRKAEILLTQLKELIVRYKALSNFPSHQAPVFVLLRLVAIENKQLIITKQLLSILEVLQDAPEAVKIASAIGILAENVLPNILNEGNNTWRWQERIASEAIALLQPDDLELAATFDTPSQIVDDEAPTQIFVAGQPIPKVIPANHQPFVIDVLKELLQELEPLIQAAALYALEQLDPQQGREQARQLLNSTKPGDWLVQETAENILGLDEGQAAALLQTLTAEVKVEGKIQQLVFQQSAVQVGRSLANDIILPNARVSQHHAIFHLDQQEVRLTALKSAYGLRINDKRIQNDTMRLQPGDVIRFSPAEEPAITVSWEKQSPVDSAVAKETFSTLDKLLLMFETSLLRTVKPEATLELARKAEIRVYRQREIICKAGEPSDELLLLIDGEVDVTVLQGDIEVVVNTIRSGETIGEMGVLTRQARSANVVAKAEINRVLVIEAKDFETLLRNDSEVSRSLLLNMIGRLQRLTAQVKESQK</sequence>
<dbReference type="PROSITE" id="PS00889">
    <property type="entry name" value="CNMP_BINDING_2"/>
    <property type="match status" value="1"/>
</dbReference>
<dbReference type="Pfam" id="PF00027">
    <property type="entry name" value="cNMP_binding"/>
    <property type="match status" value="1"/>
</dbReference>
<dbReference type="Gene3D" id="2.60.200.20">
    <property type="match status" value="1"/>
</dbReference>
<feature type="transmembrane region" description="Helical" evidence="1">
    <location>
        <begin position="278"/>
        <end position="296"/>
    </location>
</feature>
<evidence type="ECO:0000256" key="1">
    <source>
        <dbReference type="SAM" id="Phobius"/>
    </source>
</evidence>
<dbReference type="InterPro" id="IPR014710">
    <property type="entry name" value="RmlC-like_jellyroll"/>
</dbReference>
<dbReference type="OrthoDB" id="8360592at2"/>
<evidence type="ECO:0000313" key="4">
    <source>
        <dbReference type="EMBL" id="GBG23274.1"/>
    </source>
</evidence>
<dbReference type="GO" id="GO:0005829">
    <property type="term" value="C:cytosol"/>
    <property type="evidence" value="ECO:0007669"/>
    <property type="project" value="TreeGrafter"/>
</dbReference>
<keyword evidence="1" id="KW-0812">Transmembrane</keyword>
<dbReference type="PANTHER" id="PTHR24567">
    <property type="entry name" value="CRP FAMILY TRANSCRIPTIONAL REGULATORY PROTEIN"/>
    <property type="match status" value="1"/>
</dbReference>
<dbReference type="SMART" id="SM00240">
    <property type="entry name" value="FHA"/>
    <property type="match status" value="1"/>
</dbReference>
<gene>
    <name evidence="4" type="ORF">NIES4072_69860</name>
</gene>
<dbReference type="InterPro" id="IPR017896">
    <property type="entry name" value="4Fe4S_Fe-S-bd"/>
</dbReference>
<evidence type="ECO:0000313" key="5">
    <source>
        <dbReference type="Proteomes" id="UP000245124"/>
    </source>
</evidence>
<protein>
    <submittedName>
        <fullName evidence="4">Cyclic nucleotide-binding protein</fullName>
    </submittedName>
</protein>
<dbReference type="PROSITE" id="PS50042">
    <property type="entry name" value="CNMP_BINDING_3"/>
    <property type="match status" value="1"/>
</dbReference>
<feature type="transmembrane region" description="Helical" evidence="1">
    <location>
        <begin position="81"/>
        <end position="98"/>
    </location>
</feature>
<keyword evidence="1" id="KW-1133">Transmembrane helix</keyword>
<dbReference type="PROSITE" id="PS50006">
    <property type="entry name" value="FHA_DOMAIN"/>
    <property type="match status" value="1"/>
</dbReference>
<dbReference type="InterPro" id="IPR000253">
    <property type="entry name" value="FHA_dom"/>
</dbReference>
<comment type="caution">
    <text evidence="4">The sequence shown here is derived from an EMBL/GenBank/DDBJ whole genome shotgun (WGS) entry which is preliminary data.</text>
</comment>
<evidence type="ECO:0000259" key="3">
    <source>
        <dbReference type="PROSITE" id="PS50042"/>
    </source>
</evidence>
<feature type="transmembrane region" description="Helical" evidence="1">
    <location>
        <begin position="175"/>
        <end position="195"/>
    </location>
</feature>
<dbReference type="InterPro" id="IPR000595">
    <property type="entry name" value="cNMP-bd_dom"/>
</dbReference>
<dbReference type="EMBL" id="BDUD01000002">
    <property type="protein sequence ID" value="GBG23274.1"/>
    <property type="molecule type" value="Genomic_DNA"/>
</dbReference>
<feature type="transmembrane region" description="Helical" evidence="1">
    <location>
        <begin position="12"/>
        <end position="30"/>
    </location>
</feature>
<keyword evidence="1" id="KW-0472">Membrane</keyword>
<dbReference type="InterPro" id="IPR018488">
    <property type="entry name" value="cNMP-bd_CS"/>
</dbReference>
<reference evidence="4 5" key="1">
    <citation type="submission" date="2017-06" db="EMBL/GenBank/DDBJ databases">
        <title>Genome sequencing of cyanobaciteial culture collection at National Institute for Environmental Studies (NIES).</title>
        <authorList>
            <person name="Hirose Y."/>
            <person name="Shimura Y."/>
            <person name="Fujisawa T."/>
            <person name="Nakamura Y."/>
            <person name="Kawachi M."/>
        </authorList>
    </citation>
    <scope>NUCLEOTIDE SEQUENCE [LARGE SCALE GENOMIC DNA]</scope>
    <source>
        <strain evidence="4 5">NIES-4072</strain>
    </source>
</reference>
<dbReference type="PANTHER" id="PTHR24567:SF74">
    <property type="entry name" value="HTH-TYPE TRANSCRIPTIONAL REGULATOR ARCR"/>
    <property type="match status" value="1"/>
</dbReference>
<feature type="transmembrane region" description="Helical" evidence="1">
    <location>
        <begin position="337"/>
        <end position="357"/>
    </location>
</feature>
<dbReference type="CDD" id="cd00060">
    <property type="entry name" value="FHA"/>
    <property type="match status" value="1"/>
</dbReference>
<feature type="transmembrane region" description="Helical" evidence="1">
    <location>
        <begin position="377"/>
        <end position="396"/>
    </location>
</feature>
<evidence type="ECO:0000259" key="2">
    <source>
        <dbReference type="PROSITE" id="PS50006"/>
    </source>
</evidence>
<dbReference type="Proteomes" id="UP000245124">
    <property type="component" value="Unassembled WGS sequence"/>
</dbReference>
<proteinExistence type="predicted"/>
<dbReference type="GO" id="GO:0003700">
    <property type="term" value="F:DNA-binding transcription factor activity"/>
    <property type="evidence" value="ECO:0007669"/>
    <property type="project" value="TreeGrafter"/>
</dbReference>
<accession>A0A2R5G6A0</accession>
<dbReference type="SUPFAM" id="SSF51206">
    <property type="entry name" value="cAMP-binding domain-like"/>
    <property type="match status" value="1"/>
</dbReference>
<keyword evidence="5" id="KW-1185">Reference proteome</keyword>
<dbReference type="AlphaFoldDB" id="A0A2R5G6A0"/>
<dbReference type="Pfam" id="PF12801">
    <property type="entry name" value="Fer4_5"/>
    <property type="match status" value="1"/>
</dbReference>
<dbReference type="Gene3D" id="2.60.120.10">
    <property type="entry name" value="Jelly Rolls"/>
    <property type="match status" value="1"/>
</dbReference>
<name>A0A2R5G6A0_NOSCO</name>
<feature type="transmembrane region" description="Helical" evidence="1">
    <location>
        <begin position="152"/>
        <end position="169"/>
    </location>
</feature>
<feature type="domain" description="FHA" evidence="2">
    <location>
        <begin position="857"/>
        <end position="906"/>
    </location>
</feature>
<dbReference type="InterPro" id="IPR008984">
    <property type="entry name" value="SMAD_FHA_dom_sf"/>
</dbReference>
<dbReference type="SUPFAM" id="SSF49879">
    <property type="entry name" value="SMAD/FHA domain"/>
    <property type="match status" value="1"/>
</dbReference>
<dbReference type="SMART" id="SM00100">
    <property type="entry name" value="cNMP"/>
    <property type="match status" value="1"/>
</dbReference>
<dbReference type="InterPro" id="IPR018490">
    <property type="entry name" value="cNMP-bd_dom_sf"/>
</dbReference>
<organism evidence="4 5">
    <name type="scientific">Nostoc commune NIES-4072</name>
    <dbReference type="NCBI Taxonomy" id="2005467"/>
    <lineage>
        <taxon>Bacteria</taxon>
        <taxon>Bacillati</taxon>
        <taxon>Cyanobacteriota</taxon>
        <taxon>Cyanophyceae</taxon>
        <taxon>Nostocales</taxon>
        <taxon>Nostocaceae</taxon>
        <taxon>Nostoc</taxon>
    </lineage>
</organism>
<dbReference type="CDD" id="cd00038">
    <property type="entry name" value="CAP_ED"/>
    <property type="match status" value="1"/>
</dbReference>
<dbReference type="InterPro" id="IPR050397">
    <property type="entry name" value="Env_Response_Regulators"/>
</dbReference>